<evidence type="ECO:0000313" key="4">
    <source>
        <dbReference type="EMBL" id="QJX46885.1"/>
    </source>
</evidence>
<evidence type="ECO:0000259" key="2">
    <source>
        <dbReference type="Pfam" id="PF13598"/>
    </source>
</evidence>
<dbReference type="Pfam" id="PF13600">
    <property type="entry name" value="DUF4140"/>
    <property type="match status" value="1"/>
</dbReference>
<feature type="domain" description="DUF4140" evidence="3">
    <location>
        <begin position="12"/>
        <end position="106"/>
    </location>
</feature>
<proteinExistence type="predicted"/>
<dbReference type="AlphaFoldDB" id="A0A6M6BIK1"/>
<dbReference type="Pfam" id="PF13598">
    <property type="entry name" value="DUF4139"/>
    <property type="match status" value="1"/>
</dbReference>
<dbReference type="InterPro" id="IPR037291">
    <property type="entry name" value="DUF4139"/>
</dbReference>
<keyword evidence="1" id="KW-0175">Coiled coil</keyword>
<feature type="coiled-coil region" evidence="1">
    <location>
        <begin position="75"/>
        <end position="109"/>
    </location>
</feature>
<sequence length="496" mass="54586">MFTTTRPPLTAVTVYLNGAALEHQTRVALPAGTSKLVVENLSTKIKQETLEVQLGDAAELVAISDNDGLPAVVGIRTAADSLARAETGLQKVEAELKGLEEEKAFLQANRIVAAGTQANWSAEVQKGATLMRTRLAAIHLETTQLLAQQTQLQGQVKELRPRAAGTISDGRIVLLVRAGRAVTVPLTLRYYVNTRFPWQPRLDIRANDSGREIQFISNGILRNQSGLAWQAVRVTIARQALADDVTRPALEPWQLDFNGGDHIGEGRIDQFVVKGTAKGSPAEVSQGTRYEVPEPITLAVGGRREIVLPALRLSARPEYLAVPKVSEEVVLQAKVTGWEGLHLPEEADVYHQGGYVGTTELNSRAYNDSLEVALGHDDLLVVGRTKLEDFSGKAGLSGKRRVRLTYELNVRNRHPETVRLRLVDQVPVSSEKEIEVKVLEISGAQLDERTGKLTWILPLAAGASQRLRFSFQVDYPQDKEVEIIQHRQTIKSPKFR</sequence>
<keyword evidence="5" id="KW-1185">Reference proteome</keyword>
<dbReference type="RefSeq" id="WP_171590988.1">
    <property type="nucleotide sequence ID" value="NZ_CP053538.1"/>
</dbReference>
<gene>
    <name evidence="4" type="ORF">HMJ29_08050</name>
</gene>
<evidence type="ECO:0000259" key="3">
    <source>
        <dbReference type="Pfam" id="PF13600"/>
    </source>
</evidence>
<dbReference type="KEGG" id="hts:HMJ29_08050"/>
<dbReference type="InterPro" id="IPR025554">
    <property type="entry name" value="DUF4140"/>
</dbReference>
<dbReference type="PANTHER" id="PTHR31005">
    <property type="entry name" value="DUF4139 DOMAIN-CONTAINING PROTEIN"/>
    <property type="match status" value="1"/>
</dbReference>
<feature type="domain" description="DUF4139" evidence="2">
    <location>
        <begin position="191"/>
        <end position="477"/>
    </location>
</feature>
<evidence type="ECO:0000313" key="5">
    <source>
        <dbReference type="Proteomes" id="UP000501623"/>
    </source>
</evidence>
<accession>A0A6M6BIK1</accession>
<evidence type="ECO:0000256" key="1">
    <source>
        <dbReference type="SAM" id="Coils"/>
    </source>
</evidence>
<dbReference type="EMBL" id="CP053538">
    <property type="protein sequence ID" value="QJX46885.1"/>
    <property type="molecule type" value="Genomic_DNA"/>
</dbReference>
<dbReference type="InterPro" id="IPR011935">
    <property type="entry name" value="CHP02231"/>
</dbReference>
<dbReference type="PANTHER" id="PTHR31005:SF8">
    <property type="entry name" value="DUF4139 DOMAIN-CONTAINING PROTEIN"/>
    <property type="match status" value="1"/>
</dbReference>
<name>A0A6M6BIK1_9BACT</name>
<protein>
    <submittedName>
        <fullName evidence="4">DUF4139 domain-containing protein</fullName>
    </submittedName>
</protein>
<organism evidence="4 5">
    <name type="scientific">Hymenobacter taeanensis</name>
    <dbReference type="NCBI Taxonomy" id="2735321"/>
    <lineage>
        <taxon>Bacteria</taxon>
        <taxon>Pseudomonadati</taxon>
        <taxon>Bacteroidota</taxon>
        <taxon>Cytophagia</taxon>
        <taxon>Cytophagales</taxon>
        <taxon>Hymenobacteraceae</taxon>
        <taxon>Hymenobacter</taxon>
    </lineage>
</organism>
<dbReference type="Proteomes" id="UP000501623">
    <property type="component" value="Chromosome"/>
</dbReference>
<reference evidence="4 5" key="1">
    <citation type="submission" date="2020-05" db="EMBL/GenBank/DDBJ databases">
        <title>Complete genome sequence of Hymenobacter sp. TS19 in Coasted Sand Dune.</title>
        <authorList>
            <person name="Lee J.-H."/>
            <person name="Jung J.-H."/>
            <person name="Jeong S."/>
            <person name="Zhao L."/>
            <person name="Kim M.-K."/>
            <person name="Seo H.-S."/>
            <person name="Lim S."/>
        </authorList>
    </citation>
    <scope>NUCLEOTIDE SEQUENCE [LARGE SCALE GENOMIC DNA]</scope>
    <source>
        <strain evidence="4 5">TS19</strain>
    </source>
</reference>